<dbReference type="Gene3D" id="1.10.260.40">
    <property type="entry name" value="lambda repressor-like DNA-binding domains"/>
    <property type="match status" value="1"/>
</dbReference>
<organism evidence="2 3">
    <name type="scientific">Pacificibacter marinus</name>
    <dbReference type="NCBI Taxonomy" id="658057"/>
    <lineage>
        <taxon>Bacteria</taxon>
        <taxon>Pseudomonadati</taxon>
        <taxon>Pseudomonadota</taxon>
        <taxon>Alphaproteobacteria</taxon>
        <taxon>Rhodobacterales</taxon>
        <taxon>Roseobacteraceae</taxon>
        <taxon>Pacificibacter</taxon>
    </lineage>
</organism>
<dbReference type="SUPFAM" id="SSF47413">
    <property type="entry name" value="lambda repressor-like DNA-binding domains"/>
    <property type="match status" value="1"/>
</dbReference>
<evidence type="ECO:0000313" key="3">
    <source>
        <dbReference type="Proteomes" id="UP000193307"/>
    </source>
</evidence>
<dbReference type="EMBL" id="FWFW01000031">
    <property type="protein sequence ID" value="SLN71754.1"/>
    <property type="molecule type" value="Genomic_DNA"/>
</dbReference>
<dbReference type="InterPro" id="IPR010982">
    <property type="entry name" value="Lambda_DNA-bd_dom_sf"/>
</dbReference>
<reference evidence="2 3" key="1">
    <citation type="submission" date="2017-03" db="EMBL/GenBank/DDBJ databases">
        <authorList>
            <person name="Afonso C.L."/>
            <person name="Miller P.J."/>
            <person name="Scott M.A."/>
            <person name="Spackman E."/>
            <person name="Goraichik I."/>
            <person name="Dimitrov K.M."/>
            <person name="Suarez D.L."/>
            <person name="Swayne D.E."/>
        </authorList>
    </citation>
    <scope>NUCLEOTIDE SEQUENCE [LARGE SCALE GENOMIC DNA]</scope>
    <source>
        <strain evidence="2 3">CECT 7971</strain>
    </source>
</reference>
<keyword evidence="3" id="KW-1185">Reference proteome</keyword>
<gene>
    <name evidence="2" type="ORF">PAM7971_03842</name>
</gene>
<dbReference type="InterPro" id="IPR001387">
    <property type="entry name" value="Cro/C1-type_HTH"/>
</dbReference>
<feature type="domain" description="HTH cro/C1-type" evidence="1">
    <location>
        <begin position="56"/>
        <end position="74"/>
    </location>
</feature>
<evidence type="ECO:0000313" key="2">
    <source>
        <dbReference type="EMBL" id="SLN71754.1"/>
    </source>
</evidence>
<proteinExistence type="predicted"/>
<dbReference type="Proteomes" id="UP000193307">
    <property type="component" value="Unassembled WGS sequence"/>
</dbReference>
<dbReference type="AlphaFoldDB" id="A0A1Y5TWN5"/>
<name>A0A1Y5TWN5_9RHOB</name>
<dbReference type="PROSITE" id="PS50943">
    <property type="entry name" value="HTH_CROC1"/>
    <property type="match status" value="1"/>
</dbReference>
<sequence length="110" mass="12359">MLTYNMHMKRFHIALSDAMQASGMPLKQVCETAGVSYEQFKKYMQRAKVDPNVSTNVDTAIKIAHVFGMTFDEFVGDDTALVRTEAVDLWRKLSEGERQILLAAARGKTS</sequence>
<protein>
    <recommendedName>
        <fullName evidence="1">HTH cro/C1-type domain-containing protein</fullName>
    </recommendedName>
</protein>
<accession>A0A1Y5TWN5</accession>
<dbReference type="CDD" id="cd00093">
    <property type="entry name" value="HTH_XRE"/>
    <property type="match status" value="1"/>
</dbReference>
<dbReference type="GO" id="GO:0003677">
    <property type="term" value="F:DNA binding"/>
    <property type="evidence" value="ECO:0007669"/>
    <property type="project" value="InterPro"/>
</dbReference>
<evidence type="ECO:0000259" key="1">
    <source>
        <dbReference type="PROSITE" id="PS50943"/>
    </source>
</evidence>